<reference evidence="1 2" key="1">
    <citation type="submission" date="2020-07" db="EMBL/GenBank/DDBJ databases">
        <title>Exploring microbial biodiversity for novel pathways involved in the catabolism of aromatic compounds derived from lignin.</title>
        <authorList>
            <person name="Elkins J."/>
        </authorList>
    </citation>
    <scope>NUCLEOTIDE SEQUENCE [LARGE SCALE GENOMIC DNA]</scope>
    <source>
        <strain evidence="1 2">H2C3C</strain>
    </source>
</reference>
<dbReference type="AlphaFoldDB" id="A0A7Y9WPQ7"/>
<keyword evidence="2" id="KW-1185">Reference proteome</keyword>
<protein>
    <submittedName>
        <fullName evidence="1">Uncharacterized protein</fullName>
    </submittedName>
</protein>
<name>A0A7Y9WPQ7_9BURK</name>
<evidence type="ECO:0000313" key="2">
    <source>
        <dbReference type="Proteomes" id="UP000540929"/>
    </source>
</evidence>
<accession>A0A7Y9WPQ7</accession>
<dbReference type="RefSeq" id="WP_179745051.1">
    <property type="nucleotide sequence ID" value="NZ_JACCAS010000002.1"/>
</dbReference>
<dbReference type="EMBL" id="JACCAS010000002">
    <property type="protein sequence ID" value="NYH24879.1"/>
    <property type="molecule type" value="Genomic_DNA"/>
</dbReference>
<dbReference type="Proteomes" id="UP000540929">
    <property type="component" value="Unassembled WGS sequence"/>
</dbReference>
<proteinExistence type="predicted"/>
<comment type="caution">
    <text evidence="1">The sequence shown here is derived from an EMBL/GenBank/DDBJ whole genome shotgun (WGS) entry which is preliminary data.</text>
</comment>
<evidence type="ECO:0000313" key="1">
    <source>
        <dbReference type="EMBL" id="NYH24879.1"/>
    </source>
</evidence>
<sequence>MKTTLCLPVIPDCPSCSETVSAEEIETVFLYRFGAANPMWRLCRESMAIEILDVYGNSNVVVPLGAQCIERIQALGETLSACVLVLDILGVAMQVRLNGRRGRNGEWNGIVVPRRLVGDDGRAARELDAVKRGQALRVSA</sequence>
<organism evidence="1 2">
    <name type="scientific">Paraburkholderia bryophila</name>
    <dbReference type="NCBI Taxonomy" id="420952"/>
    <lineage>
        <taxon>Bacteria</taxon>
        <taxon>Pseudomonadati</taxon>
        <taxon>Pseudomonadota</taxon>
        <taxon>Betaproteobacteria</taxon>
        <taxon>Burkholderiales</taxon>
        <taxon>Burkholderiaceae</taxon>
        <taxon>Paraburkholderia</taxon>
    </lineage>
</organism>
<gene>
    <name evidence="1" type="ORF">GGD40_004450</name>
</gene>